<evidence type="ECO:0000256" key="12">
    <source>
        <dbReference type="ARBA" id="ARBA00023288"/>
    </source>
</evidence>
<dbReference type="SMART" id="SM00747">
    <property type="entry name" value="CFEM"/>
    <property type="match status" value="1"/>
</dbReference>
<feature type="transmembrane region" description="Helical" evidence="15">
    <location>
        <begin position="298"/>
        <end position="323"/>
    </location>
</feature>
<evidence type="ECO:0000256" key="7">
    <source>
        <dbReference type="ARBA" id="ARBA00022692"/>
    </source>
</evidence>
<protein>
    <recommendedName>
        <fullName evidence="17">CFEM domain-containing protein</fullName>
    </recommendedName>
</protein>
<accession>A0A423WYL9</accession>
<comment type="caution">
    <text evidence="18">The sequence shown here is derived from an EMBL/GenBank/DDBJ whole genome shotgun (WGS) entry which is preliminary data.</text>
</comment>
<evidence type="ECO:0000256" key="9">
    <source>
        <dbReference type="ARBA" id="ARBA00022989"/>
    </source>
</evidence>
<dbReference type="GO" id="GO:0005576">
    <property type="term" value="C:extracellular region"/>
    <property type="evidence" value="ECO:0007669"/>
    <property type="project" value="UniProtKB-SubCell"/>
</dbReference>
<dbReference type="PANTHER" id="PTHR33048">
    <property type="entry name" value="PTH11-LIKE INTEGRAL MEMBRANE PROTEIN (AFU_ORTHOLOGUE AFUA_5G11245)"/>
    <property type="match status" value="1"/>
</dbReference>
<evidence type="ECO:0000256" key="13">
    <source>
        <dbReference type="ARBA" id="ARBA00038359"/>
    </source>
</evidence>
<evidence type="ECO:0000256" key="3">
    <source>
        <dbReference type="ARBA" id="ARBA00004613"/>
    </source>
</evidence>
<keyword evidence="11" id="KW-1015">Disulfide bond</keyword>
<keyword evidence="6" id="KW-0325">Glycoprotein</keyword>
<dbReference type="AlphaFoldDB" id="A0A423WYL9"/>
<sequence>MIIIPFLSIGLLHMYALGQGQDMPGGLYALPGMPSCGVTCVLEMIPKSSCPMTDIVCICADKWFKKDVQICVEKSCNVTDELAVARADAELCRIPERTRRANQLAVAGFEVLAFFALLLRLLSRWKLTEKYGVDDWIMVAVAVIDVAFVVIGNYAGMLGFGVDTWYVAPDDLTFALKLFYIAESLYLALLGLTKVSILFFYLRIFPNPHFRMLCWMVMCWVLLATTTFIMLQIFQCRPLSAIWESWKGNYPVPYHCFHVNALVYAAAGFSIAQDIVILALPLPLLLRLNANWRRKVGILIMFSLGIFVLATSCIRLRFIVQFARSTNPSWDYEETLIWSAAEVAMSIMVASLPAIRSLMVRVWPKVFSTSARKSSMRPSETSSEPKRPSNMGIGRRPARSPQSRLFSILVRTRGEG</sequence>
<gene>
    <name evidence="18" type="ORF">VPNG_06210</name>
</gene>
<comment type="similarity">
    <text evidence="4">Belongs to the RBT5 family.</text>
</comment>
<dbReference type="GO" id="GO:0098552">
    <property type="term" value="C:side of membrane"/>
    <property type="evidence" value="ECO:0007669"/>
    <property type="project" value="UniProtKB-KW"/>
</dbReference>
<evidence type="ECO:0000256" key="15">
    <source>
        <dbReference type="SAM" id="Phobius"/>
    </source>
</evidence>
<proteinExistence type="inferred from homology"/>
<evidence type="ECO:0000256" key="1">
    <source>
        <dbReference type="ARBA" id="ARBA00004141"/>
    </source>
</evidence>
<keyword evidence="12" id="KW-0449">Lipoprotein</keyword>
<dbReference type="Pfam" id="PF05730">
    <property type="entry name" value="CFEM"/>
    <property type="match status" value="1"/>
</dbReference>
<feature type="transmembrane region" description="Helical" evidence="15">
    <location>
        <begin position="213"/>
        <end position="234"/>
    </location>
</feature>
<evidence type="ECO:0000256" key="14">
    <source>
        <dbReference type="SAM" id="MobiDB-lite"/>
    </source>
</evidence>
<evidence type="ECO:0000256" key="10">
    <source>
        <dbReference type="ARBA" id="ARBA00023136"/>
    </source>
</evidence>
<feature type="region of interest" description="Disordered" evidence="14">
    <location>
        <begin position="373"/>
        <end position="403"/>
    </location>
</feature>
<dbReference type="InterPro" id="IPR052337">
    <property type="entry name" value="SAT4-like"/>
</dbReference>
<evidence type="ECO:0000256" key="5">
    <source>
        <dbReference type="ARBA" id="ARBA00022525"/>
    </source>
</evidence>
<keyword evidence="7 15" id="KW-0812">Transmembrane</keyword>
<evidence type="ECO:0000259" key="17">
    <source>
        <dbReference type="SMART" id="SM00747"/>
    </source>
</evidence>
<dbReference type="InterPro" id="IPR008427">
    <property type="entry name" value="Extracellular_membr_CFEM_dom"/>
</dbReference>
<feature type="compositionally biased region" description="Polar residues" evidence="14">
    <location>
        <begin position="373"/>
        <end position="382"/>
    </location>
</feature>
<feature type="signal peptide" evidence="16">
    <location>
        <begin position="1"/>
        <end position="20"/>
    </location>
</feature>
<evidence type="ECO:0000256" key="6">
    <source>
        <dbReference type="ARBA" id="ARBA00022622"/>
    </source>
</evidence>
<dbReference type="EMBL" id="LKEB01000034">
    <property type="protein sequence ID" value="ROW08556.1"/>
    <property type="molecule type" value="Genomic_DNA"/>
</dbReference>
<keyword evidence="19" id="KW-1185">Reference proteome</keyword>
<feature type="transmembrane region" description="Helical" evidence="15">
    <location>
        <begin position="104"/>
        <end position="123"/>
    </location>
</feature>
<dbReference type="InterPro" id="IPR049326">
    <property type="entry name" value="Rhodopsin_dom_fungi"/>
</dbReference>
<evidence type="ECO:0000256" key="16">
    <source>
        <dbReference type="SAM" id="SignalP"/>
    </source>
</evidence>
<feature type="transmembrane region" description="Helical" evidence="15">
    <location>
        <begin position="261"/>
        <end position="286"/>
    </location>
</feature>
<feature type="chain" id="PRO_5018991967" description="CFEM domain-containing protein" evidence="16">
    <location>
        <begin position="21"/>
        <end position="416"/>
    </location>
</feature>
<keyword evidence="10 15" id="KW-0472">Membrane</keyword>
<dbReference type="OrthoDB" id="2496787at2759"/>
<evidence type="ECO:0000256" key="2">
    <source>
        <dbReference type="ARBA" id="ARBA00004589"/>
    </source>
</evidence>
<comment type="subcellular location">
    <subcellularLocation>
        <location evidence="2">Membrane</location>
        <topology evidence="2">Lipid-anchor</topology>
        <topology evidence="2">GPI-anchor</topology>
    </subcellularLocation>
    <subcellularLocation>
        <location evidence="1">Membrane</location>
        <topology evidence="1">Multi-pass membrane protein</topology>
    </subcellularLocation>
    <subcellularLocation>
        <location evidence="3">Secreted</location>
    </subcellularLocation>
</comment>
<name>A0A423WYL9_9PEZI</name>
<keyword evidence="6" id="KW-0336">GPI-anchor</keyword>
<dbReference type="PANTHER" id="PTHR33048:SF47">
    <property type="entry name" value="INTEGRAL MEMBRANE PROTEIN-RELATED"/>
    <property type="match status" value="1"/>
</dbReference>
<comment type="similarity">
    <text evidence="13">Belongs to the SAT4 family.</text>
</comment>
<feature type="transmembrane region" description="Helical" evidence="15">
    <location>
        <begin position="335"/>
        <end position="355"/>
    </location>
</feature>
<feature type="domain" description="CFEM" evidence="17">
    <location>
        <begin position="29"/>
        <end position="93"/>
    </location>
</feature>
<keyword evidence="8 16" id="KW-0732">Signal</keyword>
<keyword evidence="9 15" id="KW-1133">Transmembrane helix</keyword>
<dbReference type="Proteomes" id="UP000285146">
    <property type="component" value="Unassembled WGS sequence"/>
</dbReference>
<evidence type="ECO:0000256" key="8">
    <source>
        <dbReference type="ARBA" id="ARBA00022729"/>
    </source>
</evidence>
<dbReference type="Pfam" id="PF20684">
    <property type="entry name" value="Fung_rhodopsin"/>
    <property type="match status" value="1"/>
</dbReference>
<evidence type="ECO:0000313" key="18">
    <source>
        <dbReference type="EMBL" id="ROW08556.1"/>
    </source>
</evidence>
<organism evidence="18 19">
    <name type="scientific">Cytospora leucostoma</name>
    <dbReference type="NCBI Taxonomy" id="1230097"/>
    <lineage>
        <taxon>Eukaryota</taxon>
        <taxon>Fungi</taxon>
        <taxon>Dikarya</taxon>
        <taxon>Ascomycota</taxon>
        <taxon>Pezizomycotina</taxon>
        <taxon>Sordariomycetes</taxon>
        <taxon>Sordariomycetidae</taxon>
        <taxon>Diaporthales</taxon>
        <taxon>Cytosporaceae</taxon>
        <taxon>Cytospora</taxon>
    </lineage>
</organism>
<feature type="transmembrane region" description="Helical" evidence="15">
    <location>
        <begin position="178"/>
        <end position="201"/>
    </location>
</feature>
<evidence type="ECO:0000256" key="11">
    <source>
        <dbReference type="ARBA" id="ARBA00023157"/>
    </source>
</evidence>
<evidence type="ECO:0000313" key="19">
    <source>
        <dbReference type="Proteomes" id="UP000285146"/>
    </source>
</evidence>
<keyword evidence="5" id="KW-0964">Secreted</keyword>
<evidence type="ECO:0000256" key="4">
    <source>
        <dbReference type="ARBA" id="ARBA00010031"/>
    </source>
</evidence>
<dbReference type="InParanoid" id="A0A423WYL9"/>
<feature type="transmembrane region" description="Helical" evidence="15">
    <location>
        <begin position="135"/>
        <end position="158"/>
    </location>
</feature>
<reference evidence="18 19" key="1">
    <citation type="submission" date="2015-09" db="EMBL/GenBank/DDBJ databases">
        <title>Host preference determinants of Valsa canker pathogens revealed by comparative genomics.</title>
        <authorList>
            <person name="Yin Z."/>
            <person name="Huang L."/>
        </authorList>
    </citation>
    <scope>NUCLEOTIDE SEQUENCE [LARGE SCALE GENOMIC DNA]</scope>
    <source>
        <strain evidence="18 19">SXYLt</strain>
    </source>
</reference>